<sequence>MNSGPFHIPTANQANTLNNRIVITIKNHTDRTLQADVIVDACFPGETVVNLPSVRDLNEATIASFPRADIPGQTCRVYEVPIAPNSRPFIKVISTGDYAVIEGRPAGGLLEISVVAGEGQLLGGGPPVTGLIAADAATFVPYGSWVVEDRHRDSDC</sequence>
<gene>
    <name evidence="1" type="ORF">F4V44_17880</name>
</gene>
<dbReference type="RefSeq" id="WP_150441388.1">
    <property type="nucleotide sequence ID" value="NZ_VYKL01000028.1"/>
</dbReference>
<proteinExistence type="predicted"/>
<organism evidence="1 2">
    <name type="scientific">Niallia endozanthoxylica</name>
    <dbReference type="NCBI Taxonomy" id="2036016"/>
    <lineage>
        <taxon>Bacteria</taxon>
        <taxon>Bacillati</taxon>
        <taxon>Bacillota</taxon>
        <taxon>Bacilli</taxon>
        <taxon>Bacillales</taxon>
        <taxon>Bacillaceae</taxon>
        <taxon>Niallia</taxon>
    </lineage>
</organism>
<accession>A0A5J5HNK4</accession>
<evidence type="ECO:0000313" key="1">
    <source>
        <dbReference type="EMBL" id="KAA9021014.1"/>
    </source>
</evidence>
<dbReference type="EMBL" id="VYKL01000028">
    <property type="protein sequence ID" value="KAA9021014.1"/>
    <property type="molecule type" value="Genomic_DNA"/>
</dbReference>
<dbReference type="Proteomes" id="UP000326671">
    <property type="component" value="Unassembled WGS sequence"/>
</dbReference>
<dbReference type="OrthoDB" id="2928513at2"/>
<name>A0A5J5HNK4_9BACI</name>
<dbReference type="AlphaFoldDB" id="A0A5J5HNK4"/>
<reference evidence="1 2" key="1">
    <citation type="submission" date="2019-09" db="EMBL/GenBank/DDBJ databases">
        <title>Whole genome sequences of isolates from the Mars Exploration Rovers.</title>
        <authorList>
            <person name="Seuylemezian A."/>
            <person name="Vaishampayan P."/>
        </authorList>
    </citation>
    <scope>NUCLEOTIDE SEQUENCE [LARGE SCALE GENOMIC DNA]</scope>
    <source>
        <strain evidence="1 2">MER_TA_151</strain>
    </source>
</reference>
<keyword evidence="2" id="KW-1185">Reference proteome</keyword>
<evidence type="ECO:0000313" key="2">
    <source>
        <dbReference type="Proteomes" id="UP000326671"/>
    </source>
</evidence>
<protein>
    <submittedName>
        <fullName evidence="1">Uncharacterized protein</fullName>
    </submittedName>
</protein>
<comment type="caution">
    <text evidence="1">The sequence shown here is derived from an EMBL/GenBank/DDBJ whole genome shotgun (WGS) entry which is preliminary data.</text>
</comment>